<keyword evidence="3" id="KW-1185">Reference proteome</keyword>
<evidence type="ECO:0000313" key="2">
    <source>
        <dbReference type="EnsemblMetazoa" id="XP_037866537.1"/>
    </source>
</evidence>
<protein>
    <submittedName>
        <fullName evidence="2">Uncharacterized protein</fullName>
    </submittedName>
</protein>
<evidence type="ECO:0000256" key="1">
    <source>
        <dbReference type="SAM" id="MobiDB-lite"/>
    </source>
</evidence>
<dbReference type="AlphaFoldDB" id="A0A8R2LVP1"/>
<reference evidence="3" key="1">
    <citation type="journal article" date="2008" name="Insect Biochem. Mol. Biol.">
        <title>The genome of a lepidopteran model insect, the silkworm Bombyx mori.</title>
        <authorList>
            <consortium name="International Silkworm Genome Consortium"/>
        </authorList>
    </citation>
    <scope>NUCLEOTIDE SEQUENCE [LARGE SCALE GENOMIC DNA]</scope>
    <source>
        <strain evidence="3">p50T</strain>
    </source>
</reference>
<reference evidence="2" key="2">
    <citation type="submission" date="2022-06" db="UniProtKB">
        <authorList>
            <consortium name="EnsemblMetazoa"/>
        </authorList>
    </citation>
    <scope>IDENTIFICATION</scope>
    <source>
        <strain evidence="2">p50T (Dazao)</strain>
    </source>
</reference>
<accession>A0A8R2LVP1</accession>
<organism evidence="2 3">
    <name type="scientific">Bombyx mori</name>
    <name type="common">Silk moth</name>
    <dbReference type="NCBI Taxonomy" id="7091"/>
    <lineage>
        <taxon>Eukaryota</taxon>
        <taxon>Metazoa</taxon>
        <taxon>Ecdysozoa</taxon>
        <taxon>Arthropoda</taxon>
        <taxon>Hexapoda</taxon>
        <taxon>Insecta</taxon>
        <taxon>Pterygota</taxon>
        <taxon>Neoptera</taxon>
        <taxon>Endopterygota</taxon>
        <taxon>Lepidoptera</taxon>
        <taxon>Glossata</taxon>
        <taxon>Ditrysia</taxon>
        <taxon>Bombycoidea</taxon>
        <taxon>Bombycidae</taxon>
        <taxon>Bombycinae</taxon>
        <taxon>Bombyx</taxon>
    </lineage>
</organism>
<sequence length="154" mass="17528">MQRLSYDPWCAMWLWWHRVLIVNSYVNSPDNKLQTRWIRTVLVRTLMLTSAAIQCAPFKMEIWCSCVRQAKLRASWTQECEGQVTGSYGNTTQAAAEYIILWRGEWTPDVCIAFSESDEHPVSEAIDHAEAVEDPFSDSDRITGEDAPPSGEAV</sequence>
<dbReference type="EnsemblMetazoa" id="XM_038010609.1">
    <property type="protein sequence ID" value="XP_037866537.1"/>
    <property type="gene ID" value="LOC119628450"/>
</dbReference>
<evidence type="ECO:0000313" key="3">
    <source>
        <dbReference type="Proteomes" id="UP000005204"/>
    </source>
</evidence>
<proteinExistence type="predicted"/>
<feature type="region of interest" description="Disordered" evidence="1">
    <location>
        <begin position="129"/>
        <end position="154"/>
    </location>
</feature>
<name>A0A8R2LVP1_BOMMO</name>
<dbReference type="Proteomes" id="UP000005204">
    <property type="component" value="Unassembled WGS sequence"/>
</dbReference>